<name>A0ABV4XX11_9CYAN</name>
<evidence type="ECO:0000313" key="2">
    <source>
        <dbReference type="Proteomes" id="UP001576784"/>
    </source>
</evidence>
<dbReference type="RefSeq" id="WP_413265825.1">
    <property type="nucleotide sequence ID" value="NZ_JBHFNR010000188.1"/>
</dbReference>
<dbReference type="Proteomes" id="UP001576784">
    <property type="component" value="Unassembled WGS sequence"/>
</dbReference>
<reference evidence="1 2" key="1">
    <citation type="submission" date="2024-09" db="EMBL/GenBank/DDBJ databases">
        <title>Floridaenema gen nov. (Aerosakkonemataceae, Aerosakkonematales ord. nov., Cyanobacteria) from benthic tropical and subtropical fresh waters, with the description of four new species.</title>
        <authorList>
            <person name="Moretto J.A."/>
            <person name="Berthold D.E."/>
            <person name="Lefler F.W."/>
            <person name="Huang I.-S."/>
            <person name="Laughinghouse H. IV."/>
        </authorList>
    </citation>
    <scope>NUCLEOTIDE SEQUENCE [LARGE SCALE GENOMIC DNA]</scope>
    <source>
        <strain evidence="1 2">BLCC-F50</strain>
    </source>
</reference>
<accession>A0ABV4XX11</accession>
<proteinExistence type="predicted"/>
<keyword evidence="2" id="KW-1185">Reference proteome</keyword>
<protein>
    <submittedName>
        <fullName evidence="1">Uncharacterized protein</fullName>
    </submittedName>
</protein>
<gene>
    <name evidence="1" type="ORF">ACE1CI_25075</name>
</gene>
<dbReference type="EMBL" id="JBHFNR010000188">
    <property type="protein sequence ID" value="MFB2896196.1"/>
    <property type="molecule type" value="Genomic_DNA"/>
</dbReference>
<evidence type="ECO:0000313" key="1">
    <source>
        <dbReference type="EMBL" id="MFB2896196.1"/>
    </source>
</evidence>
<sequence length="89" mass="9971">MAIKLWKFLTTDVRDLNWGQLTEGTKTGAEAAKAVSDLAKAFKEQKSNINAQTLKPNIIKDMVAIVFPTLFPLFPQALFNCIPKIFPVY</sequence>
<organism evidence="1 2">
    <name type="scientific">Floridaenema flaviceps BLCC-F50</name>
    <dbReference type="NCBI Taxonomy" id="3153642"/>
    <lineage>
        <taxon>Bacteria</taxon>
        <taxon>Bacillati</taxon>
        <taxon>Cyanobacteriota</taxon>
        <taxon>Cyanophyceae</taxon>
        <taxon>Oscillatoriophycideae</taxon>
        <taxon>Aerosakkonematales</taxon>
        <taxon>Aerosakkonemataceae</taxon>
        <taxon>Floridanema</taxon>
        <taxon>Floridanema flaviceps</taxon>
    </lineage>
</organism>
<comment type="caution">
    <text evidence="1">The sequence shown here is derived from an EMBL/GenBank/DDBJ whole genome shotgun (WGS) entry which is preliminary data.</text>
</comment>